<feature type="region of interest" description="Disordered" evidence="1">
    <location>
        <begin position="59"/>
        <end position="98"/>
    </location>
</feature>
<reference evidence="2 3" key="1">
    <citation type="submission" date="2017-10" db="EMBL/GenBank/DDBJ databases">
        <title>Bifidobacterium genomics.</title>
        <authorList>
            <person name="Lugli G.A."/>
            <person name="Milani C."/>
            <person name="Mancabelli L."/>
        </authorList>
    </citation>
    <scope>NUCLEOTIDE SEQUENCE [LARGE SCALE GENOMIC DNA]</scope>
    <source>
        <strain evidence="2 3">1542B</strain>
    </source>
</reference>
<feature type="compositionally biased region" description="Polar residues" evidence="1">
    <location>
        <begin position="88"/>
        <end position="98"/>
    </location>
</feature>
<dbReference type="RefSeq" id="WP_101455171.1">
    <property type="nucleotide sequence ID" value="NZ_PCGY01000013.1"/>
</dbReference>
<dbReference type="EMBL" id="PCGY01000013">
    <property type="protein sequence ID" value="PKU91837.1"/>
    <property type="molecule type" value="Genomic_DNA"/>
</dbReference>
<gene>
    <name evidence="2" type="ORF">CQR47_1174</name>
</gene>
<sequence length="98" mass="10972">MTVRHTVASLDDEQARDLLLQVARGQEEMRYRPSRMLELMPDALMGAEADEASGAAYMTRGEVGGKRRNTDAYETTATSNRKSPRNRPLTQSRFASHS</sequence>
<protein>
    <submittedName>
        <fullName evidence="2">Uncharacterized protein</fullName>
    </submittedName>
</protein>
<organism evidence="2 3">
    <name type="scientific">Bifidobacterium thermophilum</name>
    <dbReference type="NCBI Taxonomy" id="33905"/>
    <lineage>
        <taxon>Bacteria</taxon>
        <taxon>Bacillati</taxon>
        <taxon>Actinomycetota</taxon>
        <taxon>Actinomycetes</taxon>
        <taxon>Bifidobacteriales</taxon>
        <taxon>Bifidobacteriaceae</taxon>
        <taxon>Bifidobacterium</taxon>
    </lineage>
</organism>
<dbReference type="Proteomes" id="UP000233727">
    <property type="component" value="Unassembled WGS sequence"/>
</dbReference>
<evidence type="ECO:0000256" key="1">
    <source>
        <dbReference type="SAM" id="MobiDB-lite"/>
    </source>
</evidence>
<name>A0A2N3QK30_9BIFI</name>
<proteinExistence type="predicted"/>
<evidence type="ECO:0000313" key="3">
    <source>
        <dbReference type="Proteomes" id="UP000233727"/>
    </source>
</evidence>
<evidence type="ECO:0000313" key="2">
    <source>
        <dbReference type="EMBL" id="PKU91837.1"/>
    </source>
</evidence>
<feature type="compositionally biased region" description="Polar residues" evidence="1">
    <location>
        <begin position="72"/>
        <end position="81"/>
    </location>
</feature>
<accession>A0A2N3QK30</accession>
<comment type="caution">
    <text evidence="2">The sequence shown here is derived from an EMBL/GenBank/DDBJ whole genome shotgun (WGS) entry which is preliminary data.</text>
</comment>
<dbReference type="AlphaFoldDB" id="A0A2N3QK30"/>